<comment type="subcellular location">
    <subcellularLocation>
        <location evidence="1">Membrane</location>
        <topology evidence="1">Multi-pass membrane protein</topology>
    </subcellularLocation>
</comment>
<feature type="transmembrane region" description="Helical" evidence="5">
    <location>
        <begin position="364"/>
        <end position="383"/>
    </location>
</feature>
<name>W4FYR2_APHAT</name>
<reference evidence="7" key="1">
    <citation type="submission" date="2013-12" db="EMBL/GenBank/DDBJ databases">
        <title>The Genome Sequence of Aphanomyces astaci APO3.</title>
        <authorList>
            <consortium name="The Broad Institute Genomics Platform"/>
            <person name="Russ C."/>
            <person name="Tyler B."/>
            <person name="van West P."/>
            <person name="Dieguez-Uribeondo J."/>
            <person name="Young S.K."/>
            <person name="Zeng Q."/>
            <person name="Gargeya S."/>
            <person name="Fitzgerald M."/>
            <person name="Abouelleil A."/>
            <person name="Alvarado L."/>
            <person name="Chapman S.B."/>
            <person name="Gainer-Dewar J."/>
            <person name="Goldberg J."/>
            <person name="Griggs A."/>
            <person name="Gujja S."/>
            <person name="Hansen M."/>
            <person name="Howarth C."/>
            <person name="Imamovic A."/>
            <person name="Ireland A."/>
            <person name="Larimer J."/>
            <person name="McCowan C."/>
            <person name="Murphy C."/>
            <person name="Pearson M."/>
            <person name="Poon T.W."/>
            <person name="Priest M."/>
            <person name="Roberts A."/>
            <person name="Saif S."/>
            <person name="Shea T."/>
            <person name="Sykes S."/>
            <person name="Wortman J."/>
            <person name="Nusbaum C."/>
            <person name="Birren B."/>
        </authorList>
    </citation>
    <scope>NUCLEOTIDE SEQUENCE [LARGE SCALE GENOMIC DNA]</scope>
    <source>
        <strain evidence="7">APO3</strain>
    </source>
</reference>
<dbReference type="GO" id="GO:0016020">
    <property type="term" value="C:membrane"/>
    <property type="evidence" value="ECO:0007669"/>
    <property type="project" value="UniProtKB-SubCell"/>
</dbReference>
<evidence type="ECO:0000256" key="5">
    <source>
        <dbReference type="SAM" id="Phobius"/>
    </source>
</evidence>
<dbReference type="AlphaFoldDB" id="W4FYR2"/>
<feature type="transmembrane region" description="Helical" evidence="5">
    <location>
        <begin position="194"/>
        <end position="215"/>
    </location>
</feature>
<sequence length="558" mass="59664">MGLLRLHVAAAGVVAFALASSSAASTPASSSIRFVAPDEMLGSGCASQSDCGYLPGLACVRSTCTLCDVDADCGATPSDTSKRCVVDHGTTTVTSVDGTTTTFRPNSVCMEKNLFDPFTTHDAVASLLAFLCTALGSAAGTGGGGLLVPMYILAFGLGPKHAVPMSKTTIFGGAIATLMVNVMKKHPYRSRRPLIDYTLSAMMEPPTLIGTIFGVMGNATFPSWLILGLLLALLSFMAVRTLQKVQHIDALEKATTQSEIVQLIPTQTSRVPDPKDIAKQARIQQQDYQDFETLAPVVVPANMDKTVYFRQLKTQLEDEESHVFPWTYVLPLVLCWLLIFAQSLFRGGHGTPSVVGIPCGSSTYWLLTCVPLVGLILITWFMGQRLRVRNQLRVLSGADFAVGDVHWTKKTAQIVFPIYCVVAGVASGLLGIGGGMVQNPIMLEYGLLPAVSSASASYMILFTSSATTLQFAVAGQFPGQLQYDYILWYSLMGFLGGCFGQNCVGIIVKKYKRSSILVYVLAFTIAASAVAMGISGYETVIHDFTKGVHLGFSNVCGK</sequence>
<keyword evidence="4 5" id="KW-0472">Membrane</keyword>
<proteinExistence type="predicted"/>
<evidence type="ECO:0008006" key="8">
    <source>
        <dbReference type="Google" id="ProtNLM"/>
    </source>
</evidence>
<gene>
    <name evidence="7" type="ORF">H257_12367</name>
</gene>
<feature type="transmembrane region" description="Helical" evidence="5">
    <location>
        <begin position="221"/>
        <end position="239"/>
    </location>
</feature>
<dbReference type="PANTHER" id="PTHR14255">
    <property type="entry name" value="CEREBLON"/>
    <property type="match status" value="1"/>
</dbReference>
<evidence type="ECO:0000256" key="4">
    <source>
        <dbReference type="ARBA" id="ARBA00023136"/>
    </source>
</evidence>
<feature type="transmembrane region" description="Helical" evidence="5">
    <location>
        <begin position="414"/>
        <end position="436"/>
    </location>
</feature>
<dbReference type="STRING" id="112090.W4FYR2"/>
<dbReference type="PANTHER" id="PTHR14255:SF3">
    <property type="entry name" value="SULFITE EXPORTER TAUE_SAFE FAMILY PROTEIN 5-RELATED"/>
    <property type="match status" value="1"/>
</dbReference>
<feature type="transmembrane region" description="Helical" evidence="5">
    <location>
        <begin position="127"/>
        <end position="157"/>
    </location>
</feature>
<protein>
    <recommendedName>
        <fullName evidence="8">Membrane transporter protein</fullName>
    </recommendedName>
</protein>
<feature type="chain" id="PRO_5004842103" description="Membrane transporter protein" evidence="6">
    <location>
        <begin position="25"/>
        <end position="558"/>
    </location>
</feature>
<evidence type="ECO:0000256" key="6">
    <source>
        <dbReference type="SAM" id="SignalP"/>
    </source>
</evidence>
<keyword evidence="6" id="KW-0732">Signal</keyword>
<keyword evidence="3 5" id="KW-1133">Transmembrane helix</keyword>
<dbReference type="EMBL" id="KI913153">
    <property type="protein sequence ID" value="ETV72610.1"/>
    <property type="molecule type" value="Genomic_DNA"/>
</dbReference>
<dbReference type="OrthoDB" id="434519at2759"/>
<dbReference type="InterPro" id="IPR002781">
    <property type="entry name" value="TM_pro_TauE-like"/>
</dbReference>
<feature type="transmembrane region" description="Helical" evidence="5">
    <location>
        <begin position="514"/>
        <end position="537"/>
    </location>
</feature>
<feature type="transmembrane region" description="Helical" evidence="5">
    <location>
        <begin position="323"/>
        <end position="344"/>
    </location>
</feature>
<evidence type="ECO:0000256" key="2">
    <source>
        <dbReference type="ARBA" id="ARBA00022692"/>
    </source>
</evidence>
<dbReference type="GO" id="GO:0016567">
    <property type="term" value="P:protein ubiquitination"/>
    <property type="evidence" value="ECO:0007669"/>
    <property type="project" value="TreeGrafter"/>
</dbReference>
<feature type="signal peptide" evidence="6">
    <location>
        <begin position="1"/>
        <end position="24"/>
    </location>
</feature>
<accession>W4FYR2</accession>
<keyword evidence="2 5" id="KW-0812">Transmembrane</keyword>
<dbReference type="Pfam" id="PF01925">
    <property type="entry name" value="TauE"/>
    <property type="match status" value="2"/>
</dbReference>
<evidence type="ECO:0000313" key="7">
    <source>
        <dbReference type="EMBL" id="ETV72610.1"/>
    </source>
</evidence>
<dbReference type="GeneID" id="20814363"/>
<organism evidence="7">
    <name type="scientific">Aphanomyces astaci</name>
    <name type="common">Crayfish plague agent</name>
    <dbReference type="NCBI Taxonomy" id="112090"/>
    <lineage>
        <taxon>Eukaryota</taxon>
        <taxon>Sar</taxon>
        <taxon>Stramenopiles</taxon>
        <taxon>Oomycota</taxon>
        <taxon>Saprolegniomycetes</taxon>
        <taxon>Saprolegniales</taxon>
        <taxon>Verrucalvaceae</taxon>
        <taxon>Aphanomyces</taxon>
    </lineage>
</organism>
<evidence type="ECO:0000256" key="3">
    <source>
        <dbReference type="ARBA" id="ARBA00022989"/>
    </source>
</evidence>
<dbReference type="GO" id="GO:0031464">
    <property type="term" value="C:Cul4A-RING E3 ubiquitin ligase complex"/>
    <property type="evidence" value="ECO:0007669"/>
    <property type="project" value="TreeGrafter"/>
</dbReference>
<evidence type="ECO:0000256" key="1">
    <source>
        <dbReference type="ARBA" id="ARBA00004141"/>
    </source>
</evidence>
<feature type="transmembrane region" description="Helical" evidence="5">
    <location>
        <begin position="486"/>
        <end position="508"/>
    </location>
</feature>
<dbReference type="VEuPathDB" id="FungiDB:H257_12367"/>
<dbReference type="RefSeq" id="XP_009837838.1">
    <property type="nucleotide sequence ID" value="XM_009839536.1"/>
</dbReference>